<protein>
    <recommendedName>
        <fullName evidence="4">NAD(P)-binding domain-containing protein</fullName>
    </recommendedName>
</protein>
<dbReference type="InterPro" id="IPR051609">
    <property type="entry name" value="NmrA/Isoflavone_reductase-like"/>
</dbReference>
<dbReference type="Pfam" id="PF13460">
    <property type="entry name" value="NAD_binding_10"/>
    <property type="match status" value="1"/>
</dbReference>
<dbReference type="EMBL" id="CP051139">
    <property type="protein sequence ID" value="QIW94880.1"/>
    <property type="molecule type" value="Genomic_DNA"/>
</dbReference>
<dbReference type="Proteomes" id="UP000503462">
    <property type="component" value="Chromosome 1"/>
</dbReference>
<name>A0A6H0XJR0_9PEZI</name>
<sequence length="308" mass="34225">MSMMRIAVAGSGGLARLIAYYIDQETSHYVVLLSRTEQPSLAAKGFQVAVVDYEDEEDLAFALNGIDTVISTVTGANQVALLKAALRKRCRRFAPAEFEGLPSLRPDGSPLDRHRNNIQKILVKLDGRIEWTNFVCGVFYERFQPGGLKQALVGETSGFAEEGDYIMNVRNMTAQIPAVDGQGQANVAICMTSLQDVARFVTKAVDMPRWPRELCMSGERVPVLALVAVVERLKGESFQRELHSPATLRSAIQLAVVQNDRSRAVVLHTLLATSEGRYAYATSNMNTLFPGVQPVRFSEWFKRKWNLE</sequence>
<evidence type="ECO:0000259" key="4">
    <source>
        <dbReference type="Pfam" id="PF13460"/>
    </source>
</evidence>
<feature type="domain" description="NAD(P)-binding" evidence="4">
    <location>
        <begin position="10"/>
        <end position="94"/>
    </location>
</feature>
<keyword evidence="3" id="KW-0560">Oxidoreductase</keyword>
<dbReference type="OrthoDB" id="419598at2759"/>
<dbReference type="Gene3D" id="3.40.50.720">
    <property type="entry name" value="NAD(P)-binding Rossmann-like Domain"/>
    <property type="match status" value="1"/>
</dbReference>
<evidence type="ECO:0000313" key="6">
    <source>
        <dbReference type="Proteomes" id="UP000503462"/>
    </source>
</evidence>
<dbReference type="Gene3D" id="3.90.25.10">
    <property type="entry name" value="UDP-galactose 4-epimerase, domain 1"/>
    <property type="match status" value="1"/>
</dbReference>
<keyword evidence="6" id="KW-1185">Reference proteome</keyword>
<dbReference type="SUPFAM" id="SSF51735">
    <property type="entry name" value="NAD(P)-binding Rossmann-fold domains"/>
    <property type="match status" value="1"/>
</dbReference>
<accession>A0A6H0XJR0</accession>
<organism evidence="5 6">
    <name type="scientific">Peltaster fructicola</name>
    <dbReference type="NCBI Taxonomy" id="286661"/>
    <lineage>
        <taxon>Eukaryota</taxon>
        <taxon>Fungi</taxon>
        <taxon>Dikarya</taxon>
        <taxon>Ascomycota</taxon>
        <taxon>Pezizomycotina</taxon>
        <taxon>Dothideomycetes</taxon>
        <taxon>Dothideomycetes incertae sedis</taxon>
        <taxon>Peltaster</taxon>
    </lineage>
</organism>
<evidence type="ECO:0000256" key="1">
    <source>
        <dbReference type="ARBA" id="ARBA00005725"/>
    </source>
</evidence>
<gene>
    <name evidence="5" type="ORF">AMS68_000398</name>
</gene>
<reference evidence="5 6" key="1">
    <citation type="journal article" date="2016" name="Sci. Rep.">
        <title>Peltaster fructicola genome reveals evolution from an invasive phytopathogen to an ectophytic parasite.</title>
        <authorList>
            <person name="Xu C."/>
            <person name="Chen H."/>
            <person name="Gleason M.L."/>
            <person name="Xu J.R."/>
            <person name="Liu H."/>
            <person name="Zhang R."/>
            <person name="Sun G."/>
        </authorList>
    </citation>
    <scope>NUCLEOTIDE SEQUENCE [LARGE SCALE GENOMIC DNA]</scope>
    <source>
        <strain evidence="5 6">LNHT1506</strain>
    </source>
</reference>
<dbReference type="PANTHER" id="PTHR47706:SF5">
    <property type="entry name" value="ISOFLAVONE REDUCTASE"/>
    <property type="match status" value="1"/>
</dbReference>
<dbReference type="PANTHER" id="PTHR47706">
    <property type="entry name" value="NMRA-LIKE FAMILY PROTEIN"/>
    <property type="match status" value="1"/>
</dbReference>
<keyword evidence="2" id="KW-0521">NADP</keyword>
<evidence type="ECO:0000256" key="3">
    <source>
        <dbReference type="ARBA" id="ARBA00023002"/>
    </source>
</evidence>
<evidence type="ECO:0000313" key="5">
    <source>
        <dbReference type="EMBL" id="QIW94880.1"/>
    </source>
</evidence>
<dbReference type="InterPro" id="IPR036291">
    <property type="entry name" value="NAD(P)-bd_dom_sf"/>
</dbReference>
<evidence type="ECO:0000256" key="2">
    <source>
        <dbReference type="ARBA" id="ARBA00022857"/>
    </source>
</evidence>
<comment type="similarity">
    <text evidence="1">Belongs to the NmrA-type oxidoreductase family. Isoflavone reductase subfamily.</text>
</comment>
<dbReference type="GO" id="GO:0016491">
    <property type="term" value="F:oxidoreductase activity"/>
    <property type="evidence" value="ECO:0007669"/>
    <property type="project" value="UniProtKB-KW"/>
</dbReference>
<dbReference type="AlphaFoldDB" id="A0A6H0XJR0"/>
<proteinExistence type="inferred from homology"/>
<dbReference type="InterPro" id="IPR016040">
    <property type="entry name" value="NAD(P)-bd_dom"/>
</dbReference>